<comment type="caution">
    <text evidence="2">The sequence shown here is derived from an EMBL/GenBank/DDBJ whole genome shotgun (WGS) entry which is preliminary data.</text>
</comment>
<evidence type="ECO:0000313" key="2">
    <source>
        <dbReference type="EMBL" id="KAK3374389.1"/>
    </source>
</evidence>
<dbReference type="AlphaFoldDB" id="A0AAE0KDA3"/>
<evidence type="ECO:0000313" key="3">
    <source>
        <dbReference type="Proteomes" id="UP001287356"/>
    </source>
</evidence>
<reference evidence="2" key="2">
    <citation type="submission" date="2023-06" db="EMBL/GenBank/DDBJ databases">
        <authorList>
            <consortium name="Lawrence Berkeley National Laboratory"/>
            <person name="Haridas S."/>
            <person name="Hensen N."/>
            <person name="Bonometti L."/>
            <person name="Westerberg I."/>
            <person name="Brannstrom I.O."/>
            <person name="Guillou S."/>
            <person name="Cros-Aarteil S."/>
            <person name="Calhoun S."/>
            <person name="Kuo A."/>
            <person name="Mondo S."/>
            <person name="Pangilinan J."/>
            <person name="Riley R."/>
            <person name="Labutti K."/>
            <person name="Andreopoulos B."/>
            <person name="Lipzen A."/>
            <person name="Chen C."/>
            <person name="Yanf M."/>
            <person name="Daum C."/>
            <person name="Ng V."/>
            <person name="Clum A."/>
            <person name="Steindorff A."/>
            <person name="Ohm R."/>
            <person name="Martin F."/>
            <person name="Silar P."/>
            <person name="Natvig D."/>
            <person name="Lalanne C."/>
            <person name="Gautier V."/>
            <person name="Ament-Velasquez S.L."/>
            <person name="Kruys A."/>
            <person name="Hutchinson M.I."/>
            <person name="Powell A.J."/>
            <person name="Barry K."/>
            <person name="Miller A.N."/>
            <person name="Grigoriev I.V."/>
            <person name="Debuchy R."/>
            <person name="Gladieux P."/>
            <person name="Thoren M.H."/>
            <person name="Johannesson H."/>
        </authorList>
    </citation>
    <scope>NUCLEOTIDE SEQUENCE</scope>
    <source>
        <strain evidence="2">CBS 958.72</strain>
    </source>
</reference>
<sequence length="278" mass="30299">MQCGTIRDLVGKRTWRGRGRSGGLAPSKLDSGIPAMPIPSYSAFGPRPACPVLSCPVFQSPTPGHHLASHPRSPLLEPELRKLGNMLVGRTKEARPGRESPRVGIRYCVHSSTHAPSSSSSPPPSCVCTWCPFFVFALSRLSDSQLCNIRTYSQRDCAQGKPSKIWDSPVGQHASCVLLWLVLFSLGSSQAVARRRPQHAAVIPLTTGMHRNNRYLCMCVCMYLAPRLIRSARRRKAGGGRWAAGKAQVKETPKLSPKPSSSRGLCCGVYRSFYLAGC</sequence>
<name>A0AAE0KDA3_9PEZI</name>
<protein>
    <submittedName>
        <fullName evidence="2">Uncharacterized protein</fullName>
    </submittedName>
</protein>
<accession>A0AAE0KDA3</accession>
<proteinExistence type="predicted"/>
<dbReference type="EMBL" id="JAULSN010000004">
    <property type="protein sequence ID" value="KAK3374389.1"/>
    <property type="molecule type" value="Genomic_DNA"/>
</dbReference>
<organism evidence="2 3">
    <name type="scientific">Lasiosphaeria ovina</name>
    <dbReference type="NCBI Taxonomy" id="92902"/>
    <lineage>
        <taxon>Eukaryota</taxon>
        <taxon>Fungi</taxon>
        <taxon>Dikarya</taxon>
        <taxon>Ascomycota</taxon>
        <taxon>Pezizomycotina</taxon>
        <taxon>Sordariomycetes</taxon>
        <taxon>Sordariomycetidae</taxon>
        <taxon>Sordariales</taxon>
        <taxon>Lasiosphaeriaceae</taxon>
        <taxon>Lasiosphaeria</taxon>
    </lineage>
</organism>
<gene>
    <name evidence="2" type="ORF">B0T24DRAFT_293174</name>
</gene>
<feature type="region of interest" description="Disordered" evidence="1">
    <location>
        <begin position="240"/>
        <end position="262"/>
    </location>
</feature>
<reference evidence="2" key="1">
    <citation type="journal article" date="2023" name="Mol. Phylogenet. Evol.">
        <title>Genome-scale phylogeny and comparative genomics of the fungal order Sordariales.</title>
        <authorList>
            <person name="Hensen N."/>
            <person name="Bonometti L."/>
            <person name="Westerberg I."/>
            <person name="Brannstrom I.O."/>
            <person name="Guillou S."/>
            <person name="Cros-Aarteil S."/>
            <person name="Calhoun S."/>
            <person name="Haridas S."/>
            <person name="Kuo A."/>
            <person name="Mondo S."/>
            <person name="Pangilinan J."/>
            <person name="Riley R."/>
            <person name="LaButti K."/>
            <person name="Andreopoulos B."/>
            <person name="Lipzen A."/>
            <person name="Chen C."/>
            <person name="Yan M."/>
            <person name="Daum C."/>
            <person name="Ng V."/>
            <person name="Clum A."/>
            <person name="Steindorff A."/>
            <person name="Ohm R.A."/>
            <person name="Martin F."/>
            <person name="Silar P."/>
            <person name="Natvig D.O."/>
            <person name="Lalanne C."/>
            <person name="Gautier V."/>
            <person name="Ament-Velasquez S.L."/>
            <person name="Kruys A."/>
            <person name="Hutchinson M.I."/>
            <person name="Powell A.J."/>
            <person name="Barry K."/>
            <person name="Miller A.N."/>
            <person name="Grigoriev I.V."/>
            <person name="Debuchy R."/>
            <person name="Gladieux P."/>
            <person name="Hiltunen Thoren M."/>
            <person name="Johannesson H."/>
        </authorList>
    </citation>
    <scope>NUCLEOTIDE SEQUENCE</scope>
    <source>
        <strain evidence="2">CBS 958.72</strain>
    </source>
</reference>
<dbReference type="Proteomes" id="UP001287356">
    <property type="component" value="Unassembled WGS sequence"/>
</dbReference>
<keyword evidence="3" id="KW-1185">Reference proteome</keyword>
<evidence type="ECO:0000256" key="1">
    <source>
        <dbReference type="SAM" id="MobiDB-lite"/>
    </source>
</evidence>